<dbReference type="InterPro" id="IPR036322">
    <property type="entry name" value="WD40_repeat_dom_sf"/>
</dbReference>
<dbReference type="InterPro" id="IPR000832">
    <property type="entry name" value="GPCR_2_secretin-like"/>
</dbReference>
<keyword evidence="11" id="KW-1185">Reference proteome</keyword>
<dbReference type="InterPro" id="IPR017981">
    <property type="entry name" value="GPCR_2-like_7TM"/>
</dbReference>
<dbReference type="InterPro" id="IPR000203">
    <property type="entry name" value="GPS"/>
</dbReference>
<reference evidence="12" key="1">
    <citation type="submission" date="2025-08" db="UniProtKB">
        <authorList>
            <consortium name="RefSeq"/>
        </authorList>
    </citation>
    <scope>IDENTIFICATION</scope>
    <source>
        <tissue evidence="12">Testes</tissue>
    </source>
</reference>
<dbReference type="PRINTS" id="PR00249">
    <property type="entry name" value="GPCRSECRETIN"/>
</dbReference>
<dbReference type="InterPro" id="IPR018378">
    <property type="entry name" value="C-type_lectin_CS"/>
</dbReference>
<dbReference type="Proteomes" id="UP000694865">
    <property type="component" value="Unplaced"/>
</dbReference>
<feature type="transmembrane region" description="Helical" evidence="7">
    <location>
        <begin position="609"/>
        <end position="632"/>
    </location>
</feature>
<feature type="domain" description="GAIN-B" evidence="9">
    <location>
        <begin position="312"/>
        <end position="455"/>
    </location>
</feature>
<feature type="transmembrane region" description="Helical" evidence="7">
    <location>
        <begin position="580"/>
        <end position="603"/>
    </location>
</feature>
<name>A0ABM0MUB7_SACKO</name>
<dbReference type="PROSITE" id="PS50221">
    <property type="entry name" value="GAIN_B"/>
    <property type="match status" value="1"/>
</dbReference>
<dbReference type="SUPFAM" id="SSF56436">
    <property type="entry name" value="C-type lectin-like"/>
    <property type="match status" value="1"/>
</dbReference>
<feature type="transmembrane region" description="Helical" evidence="7">
    <location>
        <begin position="539"/>
        <end position="568"/>
    </location>
</feature>
<dbReference type="PROSITE" id="PS00615">
    <property type="entry name" value="C_TYPE_LECTIN_1"/>
    <property type="match status" value="1"/>
</dbReference>
<dbReference type="RefSeq" id="XP_006823608.1">
    <property type="nucleotide sequence ID" value="XM_006823545.1"/>
</dbReference>
<evidence type="ECO:0000256" key="2">
    <source>
        <dbReference type="ARBA" id="ARBA00022692"/>
    </source>
</evidence>
<dbReference type="PROSITE" id="PS50294">
    <property type="entry name" value="WD_REPEATS_REGION"/>
    <property type="match status" value="2"/>
</dbReference>
<evidence type="ECO:0000256" key="4">
    <source>
        <dbReference type="ARBA" id="ARBA00023136"/>
    </source>
</evidence>
<evidence type="ECO:0000313" key="11">
    <source>
        <dbReference type="Proteomes" id="UP000694865"/>
    </source>
</evidence>
<feature type="domain" description="C-type lectin" evidence="8">
    <location>
        <begin position="58"/>
        <end position="179"/>
    </location>
</feature>
<comment type="subcellular location">
    <subcellularLocation>
        <location evidence="1">Membrane</location>
        <topology evidence="1">Multi-pass membrane protein</topology>
    </subcellularLocation>
</comment>
<dbReference type="InterPro" id="IPR046338">
    <property type="entry name" value="GAIN_dom_sf"/>
</dbReference>
<dbReference type="PANTHER" id="PTHR12011">
    <property type="entry name" value="ADHESION G-PROTEIN COUPLED RECEPTOR"/>
    <property type="match status" value="1"/>
</dbReference>
<protein>
    <submittedName>
        <fullName evidence="12">Uncharacterized protein LOC102800605</fullName>
    </submittedName>
</protein>
<feature type="transmembrane region" description="Helical" evidence="7">
    <location>
        <begin position="499"/>
        <end position="519"/>
    </location>
</feature>
<sequence length="1012" mass="111139">MGGCEITSYKGSRVVGVCIITSNKYSHMMGLWKIMPATSQTAENVIDCSESYTYYSYVTSACYHFSDTKISWTDAKKTCENYVFTSGGYLADIESQQESDYLVNIIQQYVGEDDFWIGLSYVSTAADWYWVGDNGNQNIVWEYWELNALGSHTCGLMKKSESYRWSDEDCNHNKRYICKTELKLTTTISISPETVSTIPTTLIQTVRSTNPSALAPTLSPISSGCFNTSALLDDPEMFRTLLDYAICEHEEDHLSQLQTVTRDSSKLIRVLKAVDDFTTDISKMLNSGDIIIASTDYIQLEIVSHRMERHLTQWMFSEKTTSGTNNGKKSSDSNFVVVPLPFVQQNSSMVTTGISYKCNGTAVSDENISSDIISASLIHNDVVSSVPVSFSLKLMSGDEIYPDNDICAFLQFTNSYEGEWQTTGCELISHVGSRVNCQCNHTTNFALLLQVVPFQVMCKVSAMVLHYAWTAVFCWMLIEGIQLYRQIVTVYGSEKSWMKYYYFIGWGLPICIVGVTGSINWQDYGAGNNCWLSATSGLIWIFVATVLVIVLVNSIILIRVVIVVYIASSNKDHGKNNVKATVRSALMLLPLLGLTWLFGIFAVNNDTIIFLYLFAICNSLQGVFVVVLHILLNSEVRSAVKRKQDIRAVEKGTLMIGASMMSSVGSMTDATCDNPEKLTLNCPDNAVDDCPTVHGELKSHGLNSNGIPHVVPTEGFTVDKITKRSITVSYPDANITTKFVMPLTAFSAIHKKQITSMDISSGGALGVSAAMDGQLLIWQTSDGSIRRDLKGHLGDVNCCRFFPSGVVVLSGGSDMMLKIWSAEDGKCPVTLKGHKGGITDTAMVDRGRNVVSCSRDGTAKLWDCGQSKCLATIECGCIVNSCDLGEANNAVSLGTVQGIANEREVGTEGKLLLLAREDGILQGVGLQSRQSIFEIPGTDSFNCCCMLSTSQVIGGTQDGRIYIIDIRNTRSLLFTGTQVPVYNLCCQEHADTTLHVFLFSGIFVQVAPNNVG</sequence>
<proteinExistence type="predicted"/>
<feature type="domain" description="G-protein coupled receptors family 2 profile 2" evidence="10">
    <location>
        <begin position="456"/>
        <end position="633"/>
    </location>
</feature>
<keyword evidence="2 7" id="KW-0812">Transmembrane</keyword>
<dbReference type="Pfam" id="PF00400">
    <property type="entry name" value="WD40"/>
    <property type="match status" value="3"/>
</dbReference>
<dbReference type="InterPro" id="IPR001680">
    <property type="entry name" value="WD40_rpt"/>
</dbReference>
<dbReference type="PROSITE" id="PS50082">
    <property type="entry name" value="WD_REPEATS_2"/>
    <property type="match status" value="3"/>
</dbReference>
<feature type="repeat" description="WD" evidence="6">
    <location>
        <begin position="831"/>
        <end position="872"/>
    </location>
</feature>
<dbReference type="PANTHER" id="PTHR12011:SF471">
    <property type="entry name" value="G-PROTEIN COUPLED RECEPTORS FAMILY 2 PROFILE 2 DOMAIN-CONTAINING PROTEIN"/>
    <property type="match status" value="1"/>
</dbReference>
<dbReference type="InterPro" id="IPR015943">
    <property type="entry name" value="WD40/YVTN_repeat-like_dom_sf"/>
</dbReference>
<dbReference type="GeneID" id="102800605"/>
<evidence type="ECO:0000256" key="5">
    <source>
        <dbReference type="ARBA" id="ARBA00023157"/>
    </source>
</evidence>
<evidence type="ECO:0000259" key="9">
    <source>
        <dbReference type="PROSITE" id="PS50221"/>
    </source>
</evidence>
<dbReference type="SUPFAM" id="SSF50978">
    <property type="entry name" value="WD40 repeat-like"/>
    <property type="match status" value="1"/>
</dbReference>
<evidence type="ECO:0000256" key="1">
    <source>
        <dbReference type="ARBA" id="ARBA00004141"/>
    </source>
</evidence>
<dbReference type="Pfam" id="PF00002">
    <property type="entry name" value="7tm_2"/>
    <property type="match status" value="1"/>
</dbReference>
<evidence type="ECO:0000256" key="3">
    <source>
        <dbReference type="ARBA" id="ARBA00022989"/>
    </source>
</evidence>
<dbReference type="SMART" id="SM00303">
    <property type="entry name" value="GPS"/>
    <property type="match status" value="1"/>
</dbReference>
<keyword evidence="4 7" id="KW-0472">Membrane</keyword>
<dbReference type="Gene3D" id="2.130.10.10">
    <property type="entry name" value="YVTN repeat-like/Quinoprotein amine dehydrogenase"/>
    <property type="match status" value="2"/>
</dbReference>
<evidence type="ECO:0000259" key="10">
    <source>
        <dbReference type="PROSITE" id="PS50261"/>
    </source>
</evidence>
<dbReference type="PROSITE" id="PS50041">
    <property type="entry name" value="C_TYPE_LECTIN_2"/>
    <property type="match status" value="1"/>
</dbReference>
<dbReference type="InterPro" id="IPR057244">
    <property type="entry name" value="GAIN_B"/>
</dbReference>
<evidence type="ECO:0000313" key="12">
    <source>
        <dbReference type="RefSeq" id="XP_006823608.1"/>
    </source>
</evidence>
<feature type="repeat" description="WD" evidence="6">
    <location>
        <begin position="789"/>
        <end position="830"/>
    </location>
</feature>
<dbReference type="Gene3D" id="1.20.1070.10">
    <property type="entry name" value="Rhodopsin 7-helix transmembrane proteins"/>
    <property type="match status" value="1"/>
</dbReference>
<dbReference type="InterPro" id="IPR016187">
    <property type="entry name" value="CTDL_fold"/>
</dbReference>
<dbReference type="Gene3D" id="3.10.100.10">
    <property type="entry name" value="Mannose-Binding Protein A, subunit A"/>
    <property type="match status" value="1"/>
</dbReference>
<evidence type="ECO:0000256" key="7">
    <source>
        <dbReference type="SAM" id="Phobius"/>
    </source>
</evidence>
<keyword evidence="6" id="KW-0853">WD repeat</keyword>
<dbReference type="CDD" id="cd00037">
    <property type="entry name" value="CLECT"/>
    <property type="match status" value="1"/>
</dbReference>
<keyword evidence="3 7" id="KW-1133">Transmembrane helix</keyword>
<dbReference type="InterPro" id="IPR016186">
    <property type="entry name" value="C-type_lectin-like/link_sf"/>
</dbReference>
<dbReference type="Pfam" id="PF00059">
    <property type="entry name" value="Lectin_C"/>
    <property type="match status" value="1"/>
</dbReference>
<dbReference type="SMART" id="SM00034">
    <property type="entry name" value="CLECT"/>
    <property type="match status" value="1"/>
</dbReference>
<dbReference type="SMART" id="SM00320">
    <property type="entry name" value="WD40"/>
    <property type="match status" value="4"/>
</dbReference>
<accession>A0ABM0MUB7</accession>
<gene>
    <name evidence="12" type="primary">LOC102800605</name>
</gene>
<feature type="transmembrane region" description="Helical" evidence="7">
    <location>
        <begin position="460"/>
        <end position="478"/>
    </location>
</feature>
<dbReference type="Pfam" id="PF01825">
    <property type="entry name" value="GPS"/>
    <property type="match status" value="1"/>
</dbReference>
<feature type="repeat" description="WD" evidence="6">
    <location>
        <begin position="747"/>
        <end position="788"/>
    </location>
</feature>
<dbReference type="Gene3D" id="2.60.220.50">
    <property type="match status" value="1"/>
</dbReference>
<dbReference type="PROSITE" id="PS50261">
    <property type="entry name" value="G_PROTEIN_RECEP_F2_4"/>
    <property type="match status" value="1"/>
</dbReference>
<dbReference type="InterPro" id="IPR001304">
    <property type="entry name" value="C-type_lectin-like"/>
</dbReference>
<keyword evidence="5" id="KW-1015">Disulfide bond</keyword>
<evidence type="ECO:0000256" key="6">
    <source>
        <dbReference type="PROSITE-ProRule" id="PRU00221"/>
    </source>
</evidence>
<organism evidence="11 12">
    <name type="scientific">Saccoglossus kowalevskii</name>
    <name type="common">Acorn worm</name>
    <dbReference type="NCBI Taxonomy" id="10224"/>
    <lineage>
        <taxon>Eukaryota</taxon>
        <taxon>Metazoa</taxon>
        <taxon>Hemichordata</taxon>
        <taxon>Enteropneusta</taxon>
        <taxon>Harrimaniidae</taxon>
        <taxon>Saccoglossus</taxon>
    </lineage>
</organism>
<evidence type="ECO:0000259" key="8">
    <source>
        <dbReference type="PROSITE" id="PS50041"/>
    </source>
</evidence>